<dbReference type="EMBL" id="CP019699">
    <property type="protein sequence ID" value="AQS55649.1"/>
    <property type="molecule type" value="Genomic_DNA"/>
</dbReference>
<dbReference type="KEGG" id="ntr:B0W44_07485"/>
<evidence type="ECO:0000313" key="3">
    <source>
        <dbReference type="EMBL" id="AQS55649.1"/>
    </source>
</evidence>
<dbReference type="STRING" id="1471761.B0W44_07485"/>
<dbReference type="AlphaFoldDB" id="A0A1U9K6F7"/>
<dbReference type="RefSeq" id="WP_077719518.1">
    <property type="nucleotide sequence ID" value="NZ_CP019699.1"/>
</dbReference>
<evidence type="ECO:0000256" key="2">
    <source>
        <dbReference type="SAM" id="SignalP"/>
    </source>
</evidence>
<keyword evidence="1" id="KW-0812">Transmembrane</keyword>
<accession>A0A1U9K6F7</accession>
<organism evidence="3 4">
    <name type="scientific">Novibacillus thermophilus</name>
    <dbReference type="NCBI Taxonomy" id="1471761"/>
    <lineage>
        <taxon>Bacteria</taxon>
        <taxon>Bacillati</taxon>
        <taxon>Bacillota</taxon>
        <taxon>Bacilli</taxon>
        <taxon>Bacillales</taxon>
        <taxon>Thermoactinomycetaceae</taxon>
        <taxon>Novibacillus</taxon>
    </lineage>
</organism>
<proteinExistence type="predicted"/>
<feature type="transmembrane region" description="Helical" evidence="1">
    <location>
        <begin position="57"/>
        <end position="76"/>
    </location>
</feature>
<keyword evidence="4" id="KW-1185">Reference proteome</keyword>
<sequence length="78" mass="8533">MAIVKLMERRKVLILAVLAAVLVSIFVASPAEAALDVKPNKNALKNEVNTAADNIVTFVRTIFGVIVAVLFVWGRFCY</sequence>
<gene>
    <name evidence="3" type="ORF">B0W44_07485</name>
</gene>
<keyword evidence="1" id="KW-0472">Membrane</keyword>
<evidence type="ECO:0000256" key="1">
    <source>
        <dbReference type="SAM" id="Phobius"/>
    </source>
</evidence>
<dbReference type="Proteomes" id="UP000188603">
    <property type="component" value="Chromosome"/>
</dbReference>
<keyword evidence="1" id="KW-1133">Transmembrane helix</keyword>
<name>A0A1U9K6F7_9BACL</name>
<evidence type="ECO:0000313" key="4">
    <source>
        <dbReference type="Proteomes" id="UP000188603"/>
    </source>
</evidence>
<protein>
    <submittedName>
        <fullName evidence="3">Uncharacterized protein</fullName>
    </submittedName>
</protein>
<keyword evidence="2" id="KW-0732">Signal</keyword>
<reference evidence="3 4" key="1">
    <citation type="journal article" date="2015" name="Int. J. Syst. Evol. Microbiol.">
        <title>Novibacillus thermophilus gen. nov., sp. nov., a Gram-staining-negative and moderately thermophilic member of the family Thermoactinomycetaceae.</title>
        <authorList>
            <person name="Yang G."/>
            <person name="Chen J."/>
            <person name="Zhou S."/>
        </authorList>
    </citation>
    <scope>NUCLEOTIDE SEQUENCE [LARGE SCALE GENOMIC DNA]</scope>
    <source>
        <strain evidence="3 4">SG-1</strain>
    </source>
</reference>
<feature type="chain" id="PRO_5012120666" evidence="2">
    <location>
        <begin position="34"/>
        <end position="78"/>
    </location>
</feature>
<feature type="signal peptide" evidence="2">
    <location>
        <begin position="1"/>
        <end position="33"/>
    </location>
</feature>